<proteinExistence type="predicted"/>
<gene>
    <name evidence="2" type="ORF">BpHYR1_015755</name>
</gene>
<reference evidence="2 3" key="1">
    <citation type="journal article" date="2018" name="Sci. Rep.">
        <title>Genomic signatures of local adaptation to the degree of environmental predictability in rotifers.</title>
        <authorList>
            <person name="Franch-Gras L."/>
            <person name="Hahn C."/>
            <person name="Garcia-Roger E.M."/>
            <person name="Carmona M.J."/>
            <person name="Serra M."/>
            <person name="Gomez A."/>
        </authorList>
    </citation>
    <scope>NUCLEOTIDE SEQUENCE [LARGE SCALE GENOMIC DNA]</scope>
    <source>
        <strain evidence="2">HYR1</strain>
    </source>
</reference>
<name>A0A3M7PDL5_BRAPC</name>
<evidence type="ECO:0000256" key="1">
    <source>
        <dbReference type="SAM" id="Phobius"/>
    </source>
</evidence>
<evidence type="ECO:0000313" key="3">
    <source>
        <dbReference type="Proteomes" id="UP000276133"/>
    </source>
</evidence>
<sequence>MIEFNSKWWPQRSLRREIVRFCNQRHKLFYNRIYIVVWFYFSDTKSIILYLNQLIFYELMHHRKIQNLEKTLKPDFKLRVSAKVCFYS</sequence>
<accession>A0A3M7PDL5</accession>
<keyword evidence="3" id="KW-1185">Reference proteome</keyword>
<organism evidence="2 3">
    <name type="scientific">Brachionus plicatilis</name>
    <name type="common">Marine rotifer</name>
    <name type="synonym">Brachionus muelleri</name>
    <dbReference type="NCBI Taxonomy" id="10195"/>
    <lineage>
        <taxon>Eukaryota</taxon>
        <taxon>Metazoa</taxon>
        <taxon>Spiralia</taxon>
        <taxon>Gnathifera</taxon>
        <taxon>Rotifera</taxon>
        <taxon>Eurotatoria</taxon>
        <taxon>Monogononta</taxon>
        <taxon>Pseudotrocha</taxon>
        <taxon>Ploima</taxon>
        <taxon>Brachionidae</taxon>
        <taxon>Brachionus</taxon>
    </lineage>
</organism>
<feature type="transmembrane region" description="Helical" evidence="1">
    <location>
        <begin position="33"/>
        <end position="57"/>
    </location>
</feature>
<dbReference type="EMBL" id="REGN01011886">
    <property type="protein sequence ID" value="RMZ96814.1"/>
    <property type="molecule type" value="Genomic_DNA"/>
</dbReference>
<keyword evidence="1" id="KW-1133">Transmembrane helix</keyword>
<protein>
    <submittedName>
        <fullName evidence="2">Uncharacterized protein</fullName>
    </submittedName>
</protein>
<comment type="caution">
    <text evidence="2">The sequence shown here is derived from an EMBL/GenBank/DDBJ whole genome shotgun (WGS) entry which is preliminary data.</text>
</comment>
<dbReference type="Proteomes" id="UP000276133">
    <property type="component" value="Unassembled WGS sequence"/>
</dbReference>
<keyword evidence="1" id="KW-0472">Membrane</keyword>
<dbReference type="AlphaFoldDB" id="A0A3M7PDL5"/>
<evidence type="ECO:0000313" key="2">
    <source>
        <dbReference type="EMBL" id="RMZ96814.1"/>
    </source>
</evidence>
<keyword evidence="1" id="KW-0812">Transmembrane</keyword>